<reference evidence="2 3" key="1">
    <citation type="journal article" date="2020" name="Genome Biol. Evol.">
        <title>Rhizobium dioscoreae sp. nov., a plant growth-promoting bacterium isolated from yam (Dioscorea species).</title>
        <authorList>
            <person name="Ouyabe M."/>
            <person name="Tanaka N."/>
            <person name="Shiwa Y."/>
            <person name="Fujita N."/>
            <person name="Kikuno H."/>
            <person name="Babil P."/>
            <person name="Shiwachi H."/>
        </authorList>
    </citation>
    <scope>NUCLEOTIDE SEQUENCE [LARGE SCALE GENOMIC DNA]</scope>
    <source>
        <strain evidence="2 3">S-93</strain>
    </source>
</reference>
<proteinExistence type="predicted"/>
<name>A0ABQ0Z1R5_9HYPH</name>
<organism evidence="2 3">
    <name type="scientific">Rhizobium dioscoreae</name>
    <dbReference type="NCBI Taxonomy" id="2653122"/>
    <lineage>
        <taxon>Bacteria</taxon>
        <taxon>Pseudomonadati</taxon>
        <taxon>Pseudomonadota</taxon>
        <taxon>Alphaproteobacteria</taxon>
        <taxon>Hyphomicrobiales</taxon>
        <taxon>Rhizobiaceae</taxon>
        <taxon>Rhizobium/Agrobacterium group</taxon>
        <taxon>Rhizobium</taxon>
    </lineage>
</organism>
<evidence type="ECO:0000313" key="3">
    <source>
        <dbReference type="Proteomes" id="UP000390335"/>
    </source>
</evidence>
<evidence type="ECO:0000313" key="2">
    <source>
        <dbReference type="EMBL" id="GES49187.1"/>
    </source>
</evidence>
<accession>A0ABQ0Z1R5</accession>
<keyword evidence="3" id="KW-1185">Reference proteome</keyword>
<feature type="region of interest" description="Disordered" evidence="1">
    <location>
        <begin position="163"/>
        <end position="198"/>
    </location>
</feature>
<comment type="caution">
    <text evidence="2">The sequence shown here is derived from an EMBL/GenBank/DDBJ whole genome shotgun (WGS) entry which is preliminary data.</text>
</comment>
<protein>
    <submittedName>
        <fullName evidence="2">Uncharacterized protein</fullName>
    </submittedName>
</protein>
<sequence>MFVNDKRFSGIVRPDSRYRIELEFDYDDSDRSGSIADPAGQKQTWPAADRSSAVIFRRAVFQRLGKIGAEAEVLANETIFGPRIRCGNDKPLLIDEIDDIGAGFPRQETKLFIKPPGSVRRGASERLAKITIFAKHDWKKPKPRELTVKQANVLDREPVRLRIQPPQRILTRKQKGRTPNGRGSGQTGHHQQHNSLQT</sequence>
<dbReference type="EMBL" id="BLAJ01000002">
    <property type="protein sequence ID" value="GES49187.1"/>
    <property type="molecule type" value="Genomic_DNA"/>
</dbReference>
<dbReference type="Proteomes" id="UP000390335">
    <property type="component" value="Unassembled WGS sequence"/>
</dbReference>
<feature type="compositionally biased region" description="Polar residues" evidence="1">
    <location>
        <begin position="187"/>
        <end position="198"/>
    </location>
</feature>
<evidence type="ECO:0000256" key="1">
    <source>
        <dbReference type="SAM" id="MobiDB-lite"/>
    </source>
</evidence>
<gene>
    <name evidence="2" type="ORF">RsS93_18010</name>
</gene>